<gene>
    <name evidence="3" type="ORF">DS2_07443</name>
</gene>
<dbReference type="PANTHER" id="PTHR42852">
    <property type="entry name" value="THIOL:DISULFIDE INTERCHANGE PROTEIN DSBE"/>
    <property type="match status" value="1"/>
</dbReference>
<protein>
    <submittedName>
        <fullName evidence="3">Redoxin domain-containing protein</fullName>
    </submittedName>
</protein>
<evidence type="ECO:0000256" key="1">
    <source>
        <dbReference type="SAM" id="SignalP"/>
    </source>
</evidence>
<dbReference type="InterPro" id="IPR036249">
    <property type="entry name" value="Thioredoxin-like_sf"/>
</dbReference>
<dbReference type="CDD" id="cd02966">
    <property type="entry name" value="TlpA_like_family"/>
    <property type="match status" value="1"/>
</dbReference>
<dbReference type="PATRIC" id="fig|1328313.3.peg.1521"/>
<dbReference type="PROSITE" id="PS51352">
    <property type="entry name" value="THIOREDOXIN_2"/>
    <property type="match status" value="1"/>
</dbReference>
<comment type="caution">
    <text evidence="3">The sequence shown here is derived from an EMBL/GenBank/DDBJ whole genome shotgun (WGS) entry which is preliminary data.</text>
</comment>
<dbReference type="Gene3D" id="3.40.30.10">
    <property type="entry name" value="Glutaredoxin"/>
    <property type="match status" value="1"/>
</dbReference>
<reference evidence="3 4" key="1">
    <citation type="journal article" date="2014" name="Genome Announc.">
        <title>Draft Genome Sequence of the Agar-Degrading Bacterium Catenovulum sp. Strain DS-2, Isolated from Intestines of Haliotis diversicolor.</title>
        <authorList>
            <person name="Shan D."/>
            <person name="Li X."/>
            <person name="Gu Z."/>
            <person name="Wei G."/>
            <person name="Gao Z."/>
            <person name="Shao Z."/>
        </authorList>
    </citation>
    <scope>NUCLEOTIDE SEQUENCE [LARGE SCALE GENOMIC DNA]</scope>
    <source>
        <strain evidence="3 4">DS-2</strain>
    </source>
</reference>
<accession>W7QS23</accession>
<feature type="domain" description="Thioredoxin" evidence="2">
    <location>
        <begin position="15"/>
        <end position="154"/>
    </location>
</feature>
<sequence length="160" mass="18081">MLKKIICLLIFLVAPLSAQQAPDFSLKSPTLPKQLSQLKGKVVYVDFWASWCQPCRKSFPWMNQLQQKYSNDEFVMLAVNVDSDIDLAEIFLQQVPANFPIVYDPKGEIAAKFDLLGMPSSFIINKQGEIAYSHTGFFENKIADYQSEIESLLKHSSAAN</sequence>
<dbReference type="Pfam" id="PF08534">
    <property type="entry name" value="Redoxin"/>
    <property type="match status" value="1"/>
</dbReference>
<dbReference type="OrthoDB" id="9799347at2"/>
<feature type="chain" id="PRO_5004898416" evidence="1">
    <location>
        <begin position="21"/>
        <end position="160"/>
    </location>
</feature>
<evidence type="ECO:0000313" key="3">
    <source>
        <dbReference type="EMBL" id="EWH10648.1"/>
    </source>
</evidence>
<dbReference type="AlphaFoldDB" id="W7QS23"/>
<dbReference type="InterPro" id="IPR013740">
    <property type="entry name" value="Redoxin"/>
</dbReference>
<dbReference type="GO" id="GO:0016491">
    <property type="term" value="F:oxidoreductase activity"/>
    <property type="evidence" value="ECO:0007669"/>
    <property type="project" value="InterPro"/>
</dbReference>
<dbReference type="InterPro" id="IPR013766">
    <property type="entry name" value="Thioredoxin_domain"/>
</dbReference>
<organism evidence="3 4">
    <name type="scientific">Catenovulum agarivorans DS-2</name>
    <dbReference type="NCBI Taxonomy" id="1328313"/>
    <lineage>
        <taxon>Bacteria</taxon>
        <taxon>Pseudomonadati</taxon>
        <taxon>Pseudomonadota</taxon>
        <taxon>Gammaproteobacteria</taxon>
        <taxon>Alteromonadales</taxon>
        <taxon>Alteromonadaceae</taxon>
        <taxon>Catenovulum</taxon>
    </lineage>
</organism>
<dbReference type="PANTHER" id="PTHR42852:SF18">
    <property type="entry name" value="CHROMOSOME UNDETERMINED SCAFFOLD_47, WHOLE GENOME SHOTGUN SEQUENCE"/>
    <property type="match status" value="1"/>
</dbReference>
<proteinExistence type="predicted"/>
<keyword evidence="4" id="KW-1185">Reference proteome</keyword>
<dbReference type="EMBL" id="ARZY01000010">
    <property type="protein sequence ID" value="EWH10648.1"/>
    <property type="molecule type" value="Genomic_DNA"/>
</dbReference>
<dbReference type="SUPFAM" id="SSF52833">
    <property type="entry name" value="Thioredoxin-like"/>
    <property type="match status" value="1"/>
</dbReference>
<dbReference type="STRING" id="1328313.DS2_07443"/>
<evidence type="ECO:0000259" key="2">
    <source>
        <dbReference type="PROSITE" id="PS51352"/>
    </source>
</evidence>
<name>W7QS23_9ALTE</name>
<keyword evidence="1" id="KW-0732">Signal</keyword>
<feature type="signal peptide" evidence="1">
    <location>
        <begin position="1"/>
        <end position="20"/>
    </location>
</feature>
<dbReference type="InterPro" id="IPR050553">
    <property type="entry name" value="Thioredoxin_ResA/DsbE_sf"/>
</dbReference>
<evidence type="ECO:0000313" key="4">
    <source>
        <dbReference type="Proteomes" id="UP000019276"/>
    </source>
</evidence>
<dbReference type="Proteomes" id="UP000019276">
    <property type="component" value="Unassembled WGS sequence"/>
</dbReference>
<dbReference type="eggNOG" id="COG0526">
    <property type="taxonomic scope" value="Bacteria"/>
</dbReference>